<keyword evidence="3" id="KW-0732">Signal</keyword>
<dbReference type="InterPro" id="IPR008979">
    <property type="entry name" value="Galactose-bd-like_sf"/>
</dbReference>
<accession>A0ABN8S9L7</accession>
<name>A0ABN8S9L7_9CNID</name>
<dbReference type="EMBL" id="CALNXK010000485">
    <property type="protein sequence ID" value="CAH3186514.1"/>
    <property type="molecule type" value="Genomic_DNA"/>
</dbReference>
<feature type="domain" description="F5/8 type C" evidence="14">
    <location>
        <begin position="217"/>
        <end position="351"/>
    </location>
</feature>
<dbReference type="InterPro" id="IPR008266">
    <property type="entry name" value="Tyr_kinase_AS"/>
</dbReference>
<evidence type="ECO:0000256" key="8">
    <source>
        <dbReference type="ARBA" id="ARBA00023157"/>
    </source>
</evidence>
<feature type="domain" description="Sushi" evidence="16">
    <location>
        <begin position="152"/>
        <end position="216"/>
    </location>
</feature>
<dbReference type="Proteomes" id="UP001159405">
    <property type="component" value="Unassembled WGS sequence"/>
</dbReference>
<feature type="region of interest" description="Disordered" evidence="11">
    <location>
        <begin position="836"/>
        <end position="882"/>
    </location>
</feature>
<feature type="domain" description="Protein kinase" evidence="13">
    <location>
        <begin position="688"/>
        <end position="1210"/>
    </location>
</feature>
<dbReference type="InterPro" id="IPR013320">
    <property type="entry name" value="ConA-like_dom_sf"/>
</dbReference>
<keyword evidence="4" id="KW-0547">Nucleotide-binding</keyword>
<feature type="compositionally biased region" description="Basic and acidic residues" evidence="11">
    <location>
        <begin position="989"/>
        <end position="999"/>
    </location>
</feature>
<dbReference type="CDD" id="cd00037">
    <property type="entry name" value="CLECT"/>
    <property type="match status" value="1"/>
</dbReference>
<dbReference type="SUPFAM" id="SSF57535">
    <property type="entry name" value="Complement control module/SCR domain"/>
    <property type="match status" value="1"/>
</dbReference>
<comment type="caution">
    <text evidence="10">Lacks conserved residue(s) required for the propagation of feature annotation.</text>
</comment>
<evidence type="ECO:0000259" key="15">
    <source>
        <dbReference type="PROSITE" id="PS50041"/>
    </source>
</evidence>
<dbReference type="Gene3D" id="3.10.100.10">
    <property type="entry name" value="Mannose-Binding Protein A, subunit A"/>
    <property type="match status" value="1"/>
</dbReference>
<feature type="domain" description="C-type lectin" evidence="15">
    <location>
        <begin position="34"/>
        <end position="147"/>
    </location>
</feature>
<feature type="compositionally biased region" description="Basic and acidic residues" evidence="11">
    <location>
        <begin position="1825"/>
        <end position="1838"/>
    </location>
</feature>
<dbReference type="Pfam" id="PF00059">
    <property type="entry name" value="Lectin_C"/>
    <property type="match status" value="1"/>
</dbReference>
<feature type="domain" description="CUB" evidence="12">
    <location>
        <begin position="1336"/>
        <end position="1440"/>
    </location>
</feature>
<evidence type="ECO:0000259" key="14">
    <source>
        <dbReference type="PROSITE" id="PS50022"/>
    </source>
</evidence>
<gene>
    <name evidence="17" type="ORF">PLOB_00034949</name>
</gene>
<dbReference type="Gene3D" id="2.60.120.260">
    <property type="entry name" value="Galactose-binding domain-like"/>
    <property type="match status" value="1"/>
</dbReference>
<evidence type="ECO:0000256" key="3">
    <source>
        <dbReference type="ARBA" id="ARBA00022729"/>
    </source>
</evidence>
<dbReference type="InterPro" id="IPR016187">
    <property type="entry name" value="CTDL_fold"/>
</dbReference>
<dbReference type="PROSITE" id="PS50041">
    <property type="entry name" value="C_TYPE_LECTIN_2"/>
    <property type="match status" value="1"/>
</dbReference>
<keyword evidence="2" id="KW-0812">Transmembrane</keyword>
<evidence type="ECO:0000256" key="2">
    <source>
        <dbReference type="ARBA" id="ARBA00022692"/>
    </source>
</evidence>
<keyword evidence="5" id="KW-0067">ATP-binding</keyword>
<sequence>MTLVHTRALLSIEEIESKGLYLCFAGCPQDWIQILGCCYRAFSYALDWFAAESACKAIESSLSMVTSRAEQNALGSFLTQSAWTGLHKNPSHNSSGVGLVSGSQGSYGHELRSQLESLTGEGDCVEINSKGHLKNRDCSHHHRYLCTISAGTKCRKPSLRDDVVVSPSDCLLPTHPHGKICSFYCARGNQISGPSSARCGIGGSWSEDANTIVCDECEEALGMGDGEIYNGQVIASSQLDAEHAAINGRLKAIRTSNKVRSWSPYTNNVKQWLQIDLGSQERSLVAKIATQGENTNSTWVTHYTLQYSDNGNKFNVYKQLGQGKEKVFDGNTDPDTIVSHKLNPHITARFFGAVNYTEGWCLGSKAAYFSQKGSFVTVPKVNITNCDFTIAFWIKSGDTEGPLMAIWSVSRKLFYAAIKNSSVILSIHNTIAKANFAISDWNHVAIICEESKIKVFVNGTEILTKEQWNEFFFLTSDHLETENVIGNHPVLFKLPLVNKPFVGALMDLHVIETALSANQISDLSKGTPKTPVINKKESKLNGCTVNLTWSRDVCATTKNTIRFRVINPQGYRAERRLQEHTSAKSYRLLTLDCDKIYQIEVSSWIGELQSDWSTPWQVRTNSSKIEQQTQDVYSNDDAIKALGIVLGITATLAAAILVGIYRRRQKREERSKKEIVHFILLEVPHERVTFMEELGRGAFGKVHKGVMKEVTNANIYPDTSKRNPNVHSKNSLRTLKGNKGRIVAVKVLLENAGEEEKRQFLQEIDLMKDVGSHRNILTLFGFWTRSEPIMLIMEYVPHGDLLKWLRNKRQQIKLVTTKSCLNYLQLTKQNNDHTDVLESQKKNMDGREIKEGKVKNEKQGENGSKQLQELENSHKSKETDVDTNVERLLEILPPCSTLEKEETASLGQSSRNLPEVAASLVMVGGEGLTHQLMSYDEPKGSDGITLSIETEDRKSDANGKQKEIESSENEKSKSKGDAMKVYVSSPETKPGKEENEKRVPSLPPIFKDDQFPEFHKRATVKASTEHDEGTCDIDNKDLVFSADDLMSFAWQIARGMEYLASKGFVHRDLAARNILLGENKAVKISDFGMLRRTGESEIYEVATVKELPIKWTAPDSLQTGIFTSKSDVWSFGVVLWEMATMGGTPYPRINHAQLYSLLKKGYRMEQPNTCSDEIYKLMLDCWRDDPNERPSFTEMITTLEQMMTADTPYYDFTLLDESQECYSDQCPSTSETVDTRFSILYLPKIKPRQILSRRQNREFKLELATGLERLVSGSPSSPHLYMNLYMKAPVRLPAYCSIRCHLQESRSASCKHSLYSRSCLLRIHKRRRDRPQCWRCGSVVNNTLTSPAGYPDRYPCNWNMSIPRGHVMNVSFKLFDLKADWVCGFDYVEIKDSNKVQVGKYCGDSVGWNSVVVTGDYAVISFFLSHYFSKDGKKCQFYFNAQPRIEHDLARCIPVMNSFQKPCALWFLECSISKTDISRRALFFNCPFFFTRYIGPVHYIDGWCPGSKAAYFSKNGSYVTLPIINITNCDFTIAFWIKSFENEINGCTVNLSWSRGVCATTKNTIRYREINPQGNAAELLDLTVDEPAITFHIMTLDCDKIYEIAVSSWFGELQSDWSISWRVKTNSAVGITAALVAAIIVGIIFYRKKQKEEERSKKEIIHFLSLEVSPERVTIMEELGRGAFGRVHKGVVKEILKPNVDYKNSQRTLDKNGGRVIAVKVLLENAGEEEKRQFLQEIDLMKDVGSHPNILSIFGFWVRSEPIMLIMEYVPDGDLLQWLRNKRQQFTKKKYAHTDVLEILEPPAPVRRRLNPAKEEGPEEDTDGWEIKEGKDENEKPVANDSKQMLERPNPQKSRKTTFDDNVESQLEIPPQFSILEEDSTSLGQSLKNQLEVATNIAMAGGERPTYQLTTFEEPKKSDEISFIIEKEDRNKAANGKHEEIESLENAKNESQGDPVNVLSSETKPGKREHEKRIQSVPQTFEDDQLPESFKSTEVRICVEQDEDTCDNDHKDYFISADDIMCFAWQIAKGMEYLASKGFVHRDLAARNILLGENRAVKISDFGLLRRTGESEIYEVATVKKLPIKWTAPEALQTGTFTSKSDVWSFGVLLWEMATMGGTPYPGISHAQLHNALKTGYRMEQPNTCSDEIYKLMLDCWNDDPNERPSFSEMIPTLEQMMTADTPYYDFTLLDESQECYNDQCPSTSKTDGYDTRL</sequence>
<dbReference type="SUPFAM" id="SSF49899">
    <property type="entry name" value="Concanavalin A-like lectins/glucanases"/>
    <property type="match status" value="1"/>
</dbReference>
<dbReference type="SMART" id="SM00034">
    <property type="entry name" value="CLECT"/>
    <property type="match status" value="1"/>
</dbReference>
<keyword evidence="9" id="KW-0675">Receptor</keyword>
<evidence type="ECO:0000256" key="7">
    <source>
        <dbReference type="ARBA" id="ARBA00023136"/>
    </source>
</evidence>
<evidence type="ECO:0000256" key="1">
    <source>
        <dbReference type="ARBA" id="ARBA00004479"/>
    </source>
</evidence>
<feature type="domain" description="Protein kinase" evidence="13">
    <location>
        <begin position="1673"/>
        <end position="2185"/>
    </location>
</feature>
<dbReference type="PANTHER" id="PTHR24416:SF550">
    <property type="entry name" value="FIBROBLAST GROWTH FACTOR RECEPTOR HOMOLOG 1-RELATED"/>
    <property type="match status" value="1"/>
</dbReference>
<dbReference type="SUPFAM" id="SSF49854">
    <property type="entry name" value="Spermadhesin, CUB domain"/>
    <property type="match status" value="1"/>
</dbReference>
<dbReference type="PROSITE" id="PS50923">
    <property type="entry name" value="SUSHI"/>
    <property type="match status" value="1"/>
</dbReference>
<dbReference type="SUPFAM" id="SSF56112">
    <property type="entry name" value="Protein kinase-like (PK-like)"/>
    <property type="match status" value="2"/>
</dbReference>
<feature type="compositionally biased region" description="Polar residues" evidence="11">
    <location>
        <begin position="861"/>
        <end position="870"/>
    </location>
</feature>
<dbReference type="Pfam" id="PF00754">
    <property type="entry name" value="F5_F8_type_C"/>
    <property type="match status" value="1"/>
</dbReference>
<evidence type="ECO:0000313" key="17">
    <source>
        <dbReference type="EMBL" id="CAH3186514.1"/>
    </source>
</evidence>
<dbReference type="InterPro" id="IPR000719">
    <property type="entry name" value="Prot_kinase_dom"/>
</dbReference>
<dbReference type="Gene3D" id="2.10.70.10">
    <property type="entry name" value="Complement Module, domain 1"/>
    <property type="match status" value="1"/>
</dbReference>
<organism evidence="17 18">
    <name type="scientific">Porites lobata</name>
    <dbReference type="NCBI Taxonomy" id="104759"/>
    <lineage>
        <taxon>Eukaryota</taxon>
        <taxon>Metazoa</taxon>
        <taxon>Cnidaria</taxon>
        <taxon>Anthozoa</taxon>
        <taxon>Hexacorallia</taxon>
        <taxon>Scleractinia</taxon>
        <taxon>Fungiina</taxon>
        <taxon>Poritidae</taxon>
        <taxon>Porites</taxon>
    </lineage>
</organism>
<dbReference type="PROSITE" id="PS01180">
    <property type="entry name" value="CUB"/>
    <property type="match status" value="1"/>
</dbReference>
<dbReference type="SUPFAM" id="SSF49785">
    <property type="entry name" value="Galactose-binding domain-like"/>
    <property type="match status" value="1"/>
</dbReference>
<dbReference type="Gene3D" id="2.60.120.200">
    <property type="match status" value="1"/>
</dbReference>
<keyword evidence="6" id="KW-1133">Transmembrane helix</keyword>
<dbReference type="InterPro" id="IPR001245">
    <property type="entry name" value="Ser-Thr/Tyr_kinase_cat_dom"/>
</dbReference>
<evidence type="ECO:0000256" key="6">
    <source>
        <dbReference type="ARBA" id="ARBA00022989"/>
    </source>
</evidence>
<protein>
    <recommendedName>
        <fullName evidence="19">Receptor protein-tyrosine kinase</fullName>
    </recommendedName>
</protein>
<dbReference type="PROSITE" id="PS50022">
    <property type="entry name" value="FA58C_3"/>
    <property type="match status" value="1"/>
</dbReference>
<dbReference type="Gene3D" id="3.30.200.20">
    <property type="entry name" value="Phosphorylase Kinase, domain 1"/>
    <property type="match status" value="2"/>
</dbReference>
<dbReference type="SUPFAM" id="SSF56436">
    <property type="entry name" value="C-type lectin-like"/>
    <property type="match status" value="1"/>
</dbReference>
<dbReference type="InterPro" id="IPR016186">
    <property type="entry name" value="C-type_lectin-like/link_sf"/>
</dbReference>
<evidence type="ECO:0000256" key="5">
    <source>
        <dbReference type="ARBA" id="ARBA00022840"/>
    </source>
</evidence>
<dbReference type="Gene3D" id="1.10.510.10">
    <property type="entry name" value="Transferase(Phosphotransferase) domain 1"/>
    <property type="match status" value="2"/>
</dbReference>
<dbReference type="PROSITE" id="PS50011">
    <property type="entry name" value="PROTEIN_KINASE_DOM"/>
    <property type="match status" value="2"/>
</dbReference>
<evidence type="ECO:0000256" key="4">
    <source>
        <dbReference type="ARBA" id="ARBA00022741"/>
    </source>
</evidence>
<keyword evidence="10" id="KW-0768">Sushi</keyword>
<feature type="region of interest" description="Disordered" evidence="11">
    <location>
        <begin position="1807"/>
        <end position="1863"/>
    </location>
</feature>
<feature type="compositionally biased region" description="Basic and acidic residues" evidence="11">
    <location>
        <begin position="1964"/>
        <end position="1974"/>
    </location>
</feature>
<dbReference type="InterPro" id="IPR050122">
    <property type="entry name" value="RTK"/>
</dbReference>
<dbReference type="InterPro" id="IPR000421">
    <property type="entry name" value="FA58C"/>
</dbReference>
<feature type="compositionally biased region" description="Basic and acidic residues" evidence="11">
    <location>
        <begin position="871"/>
        <end position="882"/>
    </location>
</feature>
<dbReference type="CDD" id="cd00033">
    <property type="entry name" value="CCP"/>
    <property type="match status" value="1"/>
</dbReference>
<dbReference type="CDD" id="cd00057">
    <property type="entry name" value="FA58C"/>
    <property type="match status" value="1"/>
</dbReference>
<feature type="compositionally biased region" description="Basic and acidic residues" evidence="11">
    <location>
        <begin position="836"/>
        <end position="860"/>
    </location>
</feature>
<evidence type="ECO:0000256" key="11">
    <source>
        <dbReference type="SAM" id="MobiDB-lite"/>
    </source>
</evidence>
<evidence type="ECO:0000259" key="13">
    <source>
        <dbReference type="PROSITE" id="PS50011"/>
    </source>
</evidence>
<reference evidence="17 18" key="1">
    <citation type="submission" date="2022-05" db="EMBL/GenBank/DDBJ databases">
        <authorList>
            <consortium name="Genoscope - CEA"/>
            <person name="William W."/>
        </authorList>
    </citation>
    <scope>NUCLEOTIDE SEQUENCE [LARGE SCALE GENOMIC DNA]</scope>
</reference>
<evidence type="ECO:0000256" key="10">
    <source>
        <dbReference type="PROSITE-ProRule" id="PRU00302"/>
    </source>
</evidence>
<dbReference type="SMART" id="SM00219">
    <property type="entry name" value="TyrKc"/>
    <property type="match status" value="2"/>
</dbReference>
<keyword evidence="18" id="KW-1185">Reference proteome</keyword>
<feature type="compositionally biased region" description="Polar residues" evidence="11">
    <location>
        <begin position="1949"/>
        <end position="1963"/>
    </location>
</feature>
<keyword evidence="7" id="KW-0472">Membrane</keyword>
<dbReference type="CDD" id="cd00192">
    <property type="entry name" value="PTKc"/>
    <property type="match status" value="2"/>
</dbReference>
<dbReference type="PROSITE" id="PS00109">
    <property type="entry name" value="PROTEIN_KINASE_TYR"/>
    <property type="match status" value="2"/>
</dbReference>
<dbReference type="InterPro" id="IPR001304">
    <property type="entry name" value="C-type_lectin-like"/>
</dbReference>
<dbReference type="InterPro" id="IPR020635">
    <property type="entry name" value="Tyr_kinase_cat_dom"/>
</dbReference>
<comment type="caution">
    <text evidence="17">The sequence shown here is derived from an EMBL/GenBank/DDBJ whole genome shotgun (WGS) entry which is preliminary data.</text>
</comment>
<dbReference type="InterPro" id="IPR011009">
    <property type="entry name" value="Kinase-like_dom_sf"/>
</dbReference>
<dbReference type="Pfam" id="PF00431">
    <property type="entry name" value="CUB"/>
    <property type="match status" value="1"/>
</dbReference>
<evidence type="ECO:0000256" key="9">
    <source>
        <dbReference type="ARBA" id="ARBA00023170"/>
    </source>
</evidence>
<dbReference type="InterPro" id="IPR000436">
    <property type="entry name" value="Sushi_SCR_CCP_dom"/>
</dbReference>
<evidence type="ECO:0008006" key="19">
    <source>
        <dbReference type="Google" id="ProtNLM"/>
    </source>
</evidence>
<keyword evidence="8" id="KW-1015">Disulfide bond</keyword>
<evidence type="ECO:0000259" key="12">
    <source>
        <dbReference type="PROSITE" id="PS01180"/>
    </source>
</evidence>
<dbReference type="Pfam" id="PF07714">
    <property type="entry name" value="PK_Tyr_Ser-Thr"/>
    <property type="match status" value="4"/>
</dbReference>
<evidence type="ECO:0000259" key="16">
    <source>
        <dbReference type="PROSITE" id="PS50923"/>
    </source>
</evidence>
<dbReference type="InterPro" id="IPR000859">
    <property type="entry name" value="CUB_dom"/>
</dbReference>
<evidence type="ECO:0000313" key="18">
    <source>
        <dbReference type="Proteomes" id="UP001159405"/>
    </source>
</evidence>
<dbReference type="SMART" id="SM00042">
    <property type="entry name" value="CUB"/>
    <property type="match status" value="1"/>
</dbReference>
<feature type="compositionally biased region" description="Basic and acidic residues" evidence="11">
    <location>
        <begin position="951"/>
        <end position="978"/>
    </location>
</feature>
<dbReference type="InterPro" id="IPR035914">
    <property type="entry name" value="Sperma_CUB_dom_sf"/>
</dbReference>
<dbReference type="Pfam" id="PF13385">
    <property type="entry name" value="Laminin_G_3"/>
    <property type="match status" value="1"/>
</dbReference>
<feature type="compositionally biased region" description="Basic and acidic residues" evidence="11">
    <location>
        <begin position="1930"/>
        <end position="1948"/>
    </location>
</feature>
<feature type="region of interest" description="Disordered" evidence="11">
    <location>
        <begin position="1930"/>
        <end position="1974"/>
    </location>
</feature>
<feature type="region of interest" description="Disordered" evidence="11">
    <location>
        <begin position="951"/>
        <end position="1006"/>
    </location>
</feature>
<dbReference type="InterPro" id="IPR035976">
    <property type="entry name" value="Sushi/SCR/CCP_sf"/>
</dbReference>
<dbReference type="PANTHER" id="PTHR24416">
    <property type="entry name" value="TYROSINE-PROTEIN KINASE RECEPTOR"/>
    <property type="match status" value="1"/>
</dbReference>
<comment type="subcellular location">
    <subcellularLocation>
        <location evidence="1">Membrane</location>
        <topology evidence="1">Single-pass type I membrane protein</topology>
    </subcellularLocation>
</comment>
<dbReference type="Gene3D" id="2.60.120.290">
    <property type="entry name" value="Spermadhesin, CUB domain"/>
    <property type="match status" value="1"/>
</dbReference>
<dbReference type="CDD" id="cd00041">
    <property type="entry name" value="CUB"/>
    <property type="match status" value="1"/>
</dbReference>
<dbReference type="SMART" id="SM00231">
    <property type="entry name" value="FA58C"/>
    <property type="match status" value="1"/>
</dbReference>
<proteinExistence type="predicted"/>
<dbReference type="SMART" id="SM00032">
    <property type="entry name" value="CCP"/>
    <property type="match status" value="1"/>
</dbReference>